<dbReference type="InterPro" id="IPR023380">
    <property type="entry name" value="DsbB-like_sf"/>
</dbReference>
<keyword evidence="10 14" id="KW-0472">Membrane</keyword>
<keyword evidence="6 14" id="KW-0812">Transmembrane</keyword>
<evidence type="ECO:0000256" key="15">
    <source>
        <dbReference type="SAM" id="Phobius"/>
    </source>
</evidence>
<evidence type="ECO:0000256" key="3">
    <source>
        <dbReference type="ARBA" id="ARBA00022448"/>
    </source>
</evidence>
<evidence type="ECO:0000256" key="8">
    <source>
        <dbReference type="ARBA" id="ARBA00022989"/>
    </source>
</evidence>
<evidence type="ECO:0000256" key="9">
    <source>
        <dbReference type="ARBA" id="ARBA00023002"/>
    </source>
</evidence>
<dbReference type="EMBL" id="JAYXHS010000003">
    <property type="protein sequence ID" value="MEC5387104.1"/>
    <property type="molecule type" value="Genomic_DNA"/>
</dbReference>
<feature type="disulfide bond" description="Redox-active" evidence="14">
    <location>
        <begin position="39"/>
        <end position="42"/>
    </location>
</feature>
<name>A0ABU6K689_9RHOO</name>
<feature type="topological domain" description="Cytoplasmic" evidence="14">
    <location>
        <begin position="164"/>
        <end position="167"/>
    </location>
</feature>
<dbReference type="HAMAP" id="MF_00286">
    <property type="entry name" value="DsbB"/>
    <property type="match status" value="1"/>
</dbReference>
<evidence type="ECO:0000256" key="2">
    <source>
        <dbReference type="ARBA" id="ARBA00008823"/>
    </source>
</evidence>
<evidence type="ECO:0000256" key="4">
    <source>
        <dbReference type="ARBA" id="ARBA00022475"/>
    </source>
</evidence>
<keyword evidence="9 14" id="KW-0560">Oxidoreductase</keyword>
<evidence type="ECO:0000256" key="7">
    <source>
        <dbReference type="ARBA" id="ARBA00022982"/>
    </source>
</evidence>
<sequence>MNALNQLSPRLIFLALFAFCTSLLGYGLYLQHYQGLEPCPLCILQRYAFVGIALFALLGGLFNPRGIALKLWSGLIVITAIAGGSVSIRQSWLQHNPPEVSTCGPDLNYMISHFPLSDALPKLFHGEGDCSKVDWSLFGLSMAEWALVCFVLVIAINIWLILRRRTA</sequence>
<dbReference type="Proteomes" id="UP001331561">
    <property type="component" value="Unassembled WGS sequence"/>
</dbReference>
<evidence type="ECO:0000313" key="16">
    <source>
        <dbReference type="EMBL" id="MEC5387104.1"/>
    </source>
</evidence>
<reference evidence="16 17" key="1">
    <citation type="submission" date="2024-01" db="EMBL/GenBank/DDBJ databases">
        <title>Uliginosibacterium soil sp. nov.</title>
        <authorList>
            <person name="Lv Y."/>
        </authorList>
    </citation>
    <scope>NUCLEOTIDE SEQUENCE [LARGE SCALE GENOMIC DNA]</scope>
    <source>
        <strain evidence="16 17">H3</strain>
    </source>
</reference>
<accession>A0ABU6K689</accession>
<evidence type="ECO:0000256" key="11">
    <source>
        <dbReference type="ARBA" id="ARBA00023157"/>
    </source>
</evidence>
<organism evidence="16 17">
    <name type="scientific">Uliginosibacterium silvisoli</name>
    <dbReference type="NCBI Taxonomy" id="3114758"/>
    <lineage>
        <taxon>Bacteria</taxon>
        <taxon>Pseudomonadati</taxon>
        <taxon>Pseudomonadota</taxon>
        <taxon>Betaproteobacteria</taxon>
        <taxon>Rhodocyclales</taxon>
        <taxon>Zoogloeaceae</taxon>
        <taxon>Uliginosibacterium</taxon>
    </lineage>
</organism>
<evidence type="ECO:0000256" key="10">
    <source>
        <dbReference type="ARBA" id="ARBA00023136"/>
    </source>
</evidence>
<gene>
    <name evidence="14" type="primary">dsbB</name>
    <name evidence="16" type="ORF">VVD49_15350</name>
</gene>
<comment type="caution">
    <text evidence="16">The sequence shown here is derived from an EMBL/GenBank/DDBJ whole genome shotgun (WGS) entry which is preliminary data.</text>
</comment>
<dbReference type="InterPro" id="IPR003752">
    <property type="entry name" value="DiS_bond_form_DsbB/BdbC"/>
</dbReference>
<proteinExistence type="inferred from homology"/>
<dbReference type="RefSeq" id="WP_327600083.1">
    <property type="nucleotide sequence ID" value="NZ_JAYXHS010000003.1"/>
</dbReference>
<comment type="function">
    <text evidence="14">Required for disulfide bond formation in some periplasmic proteins. Acts by oxidizing the DsbA protein.</text>
</comment>
<feature type="transmembrane region" description="Helical" evidence="15">
    <location>
        <begin position="145"/>
        <end position="162"/>
    </location>
</feature>
<comment type="subcellular location">
    <subcellularLocation>
        <location evidence="1">Cell inner membrane</location>
        <topology evidence="1">Multi-pass membrane protein</topology>
    </subcellularLocation>
    <subcellularLocation>
        <location evidence="14">Cell membrane</location>
        <topology evidence="14">Multi-pass membrane protein</topology>
    </subcellularLocation>
</comment>
<evidence type="ECO:0000256" key="6">
    <source>
        <dbReference type="ARBA" id="ARBA00022692"/>
    </source>
</evidence>
<keyword evidence="13 14" id="KW-0676">Redox-active center</keyword>
<keyword evidence="8 14" id="KW-1133">Transmembrane helix</keyword>
<evidence type="ECO:0000256" key="13">
    <source>
        <dbReference type="ARBA" id="ARBA00023284"/>
    </source>
</evidence>
<feature type="transmembrane region" description="Helical" evidence="15">
    <location>
        <begin position="12"/>
        <end position="31"/>
    </location>
</feature>
<feature type="transmembrane region" description="Helical" evidence="15">
    <location>
        <begin position="43"/>
        <end position="62"/>
    </location>
</feature>
<keyword evidence="4 14" id="KW-1003">Cell membrane</keyword>
<keyword evidence="5" id="KW-0997">Cell inner membrane</keyword>
<keyword evidence="11 14" id="KW-1015">Disulfide bond</keyword>
<keyword evidence="17" id="KW-1185">Reference proteome</keyword>
<dbReference type="PANTHER" id="PTHR36570">
    <property type="entry name" value="DISULFIDE BOND FORMATION PROTEIN B"/>
    <property type="match status" value="1"/>
</dbReference>
<feature type="topological domain" description="Periplasmic" evidence="14">
    <location>
        <begin position="30"/>
        <end position="47"/>
    </location>
</feature>
<evidence type="ECO:0000256" key="1">
    <source>
        <dbReference type="ARBA" id="ARBA00004429"/>
    </source>
</evidence>
<protein>
    <recommendedName>
        <fullName evidence="14">Disulfide bond formation protein B</fullName>
    </recommendedName>
    <alternativeName>
        <fullName evidence="14">Disulfide oxidoreductase</fullName>
    </alternativeName>
</protein>
<dbReference type="InterPro" id="IPR022920">
    <property type="entry name" value="Disulphide_bond_form_DsbB"/>
</dbReference>
<dbReference type="SUPFAM" id="SSF158442">
    <property type="entry name" value="DsbB-like"/>
    <property type="match status" value="1"/>
</dbReference>
<keyword evidence="3 14" id="KW-0813">Transport</keyword>
<comment type="caution">
    <text evidence="14">Lacks conserved residue(s) required for the propagation of feature annotation.</text>
</comment>
<dbReference type="Pfam" id="PF02600">
    <property type="entry name" value="DsbB"/>
    <property type="match status" value="1"/>
</dbReference>
<evidence type="ECO:0000256" key="14">
    <source>
        <dbReference type="HAMAP-Rule" id="MF_00286"/>
    </source>
</evidence>
<evidence type="ECO:0000313" key="17">
    <source>
        <dbReference type="Proteomes" id="UP001331561"/>
    </source>
</evidence>
<dbReference type="Gene3D" id="1.20.1550.10">
    <property type="entry name" value="DsbB-like"/>
    <property type="match status" value="1"/>
</dbReference>
<feature type="topological domain" description="Cytoplasmic" evidence="14">
    <location>
        <begin position="65"/>
        <end position="70"/>
    </location>
</feature>
<keyword evidence="7 14" id="KW-0249">Electron transport</keyword>
<feature type="topological domain" description="Cytoplasmic" evidence="14">
    <location>
        <begin position="1"/>
        <end position="12"/>
    </location>
</feature>
<comment type="similarity">
    <text evidence="2 14">Belongs to the DsbB family.</text>
</comment>
<keyword evidence="12 14" id="KW-0143">Chaperone</keyword>
<evidence type="ECO:0000256" key="12">
    <source>
        <dbReference type="ARBA" id="ARBA00023186"/>
    </source>
</evidence>
<evidence type="ECO:0000256" key="5">
    <source>
        <dbReference type="ARBA" id="ARBA00022519"/>
    </source>
</evidence>
<dbReference type="PANTHER" id="PTHR36570:SF3">
    <property type="entry name" value="DISULFIDE BOND FORMATION PROTEIN B"/>
    <property type="match status" value="1"/>
</dbReference>
<feature type="transmembrane region" description="Helical" evidence="15">
    <location>
        <begin position="69"/>
        <end position="88"/>
    </location>
</feature>
<dbReference type="InterPro" id="IPR050183">
    <property type="entry name" value="DsbB"/>
</dbReference>